<evidence type="ECO:0000313" key="3">
    <source>
        <dbReference type="EMBL" id="ASP38193.1"/>
    </source>
</evidence>
<organism evidence="3 4">
    <name type="scientific">Bacterioplanes sanyensis</name>
    <dbReference type="NCBI Taxonomy" id="1249553"/>
    <lineage>
        <taxon>Bacteria</taxon>
        <taxon>Pseudomonadati</taxon>
        <taxon>Pseudomonadota</taxon>
        <taxon>Gammaproteobacteria</taxon>
        <taxon>Oceanospirillales</taxon>
        <taxon>Oceanospirillaceae</taxon>
        <taxon>Bacterioplanes</taxon>
    </lineage>
</organism>
<feature type="chain" id="PRO_5012194727" description="Lipoprotein" evidence="2">
    <location>
        <begin position="19"/>
        <end position="268"/>
    </location>
</feature>
<dbReference type="PROSITE" id="PS51257">
    <property type="entry name" value="PROKAR_LIPOPROTEIN"/>
    <property type="match status" value="1"/>
</dbReference>
<evidence type="ECO:0000256" key="1">
    <source>
        <dbReference type="SAM" id="Coils"/>
    </source>
</evidence>
<reference evidence="3 4" key="1">
    <citation type="submission" date="2017-07" db="EMBL/GenBank/DDBJ databases">
        <title>Annotated genome sequence of Bacterioplanes sanyensis isolated from Red Sea.</title>
        <authorList>
            <person name="Rehman Z.U."/>
        </authorList>
    </citation>
    <scope>NUCLEOTIDE SEQUENCE [LARGE SCALE GENOMIC DNA]</scope>
    <source>
        <strain evidence="3 4">NV9</strain>
    </source>
</reference>
<sequence length="268" mass="30748">MKLLFLFLAIAISGCAVKQSSINKSSESSAIQLTKDISVQNSTALDKLVTRLNWSTSEFGDHTKFSTWWCQAKDRSNQLEIVREQYKELCRSKGGIYAKPFCKTPFGTDLVIFYANIHSDGMCTDYYQKFSASIVEPLSQLESPNYLATLKSLGYLTEKQAQIAKKEENKNKHIDARNRHMKNQKFIEQLEEEVQEMQRIGTAVCKYQPSPLGIVKYYGFTEKSANNKIKIFISNAHWKDSPNGTIGGFKQTYTWDSPYNWRLCRNLK</sequence>
<keyword evidence="1" id="KW-0175">Coiled coil</keyword>
<proteinExistence type="predicted"/>
<protein>
    <recommendedName>
        <fullName evidence="5">Lipoprotein</fullName>
    </recommendedName>
</protein>
<keyword evidence="4" id="KW-1185">Reference proteome</keyword>
<dbReference type="AlphaFoldDB" id="A0A222FIY7"/>
<dbReference type="Proteomes" id="UP000202440">
    <property type="component" value="Chromosome"/>
</dbReference>
<feature type="signal peptide" evidence="2">
    <location>
        <begin position="1"/>
        <end position="18"/>
    </location>
</feature>
<dbReference type="KEGG" id="bsan:CHH28_05610"/>
<accession>A0A222FIY7</accession>
<feature type="coiled-coil region" evidence="1">
    <location>
        <begin position="156"/>
        <end position="184"/>
    </location>
</feature>
<evidence type="ECO:0000256" key="2">
    <source>
        <dbReference type="SAM" id="SignalP"/>
    </source>
</evidence>
<dbReference type="EMBL" id="CP022530">
    <property type="protein sequence ID" value="ASP38193.1"/>
    <property type="molecule type" value="Genomic_DNA"/>
</dbReference>
<dbReference type="RefSeq" id="WP_094059392.1">
    <property type="nucleotide sequence ID" value="NZ_CP022530.1"/>
</dbReference>
<evidence type="ECO:0008006" key="5">
    <source>
        <dbReference type="Google" id="ProtNLM"/>
    </source>
</evidence>
<gene>
    <name evidence="3" type="ORF">CHH28_05610</name>
</gene>
<evidence type="ECO:0000313" key="4">
    <source>
        <dbReference type="Proteomes" id="UP000202440"/>
    </source>
</evidence>
<name>A0A222FIY7_9GAMM</name>
<keyword evidence="2" id="KW-0732">Signal</keyword>